<keyword evidence="1" id="KW-0472">Membrane</keyword>
<feature type="transmembrane region" description="Helical" evidence="1">
    <location>
        <begin position="20"/>
        <end position="40"/>
    </location>
</feature>
<gene>
    <name evidence="2" type="ORF">Y013_19700</name>
</gene>
<evidence type="ECO:0000313" key="3">
    <source>
        <dbReference type="Proteomes" id="UP000018781"/>
    </source>
</evidence>
<dbReference type="KEGG" id="rpy:Y013_19700"/>
<dbReference type="HOGENOM" id="CLU_3084222_0_0_11"/>
<sequence>MRRPGSPTVRPDHDGAGAGSPTIVLLCWAAFGLVLAFVASRRKPVSEPARTE</sequence>
<reference evidence="2 3" key="1">
    <citation type="journal article" date="2014" name="Genome Announc.">
        <title>Complete Genome of Rhodococcus pyridinivorans SB3094, a Methyl-Ethyl-Ketone-Degrading Bacterium Used for Bioaugmentation.</title>
        <authorList>
            <person name="Dueholm M.S."/>
            <person name="Albertsen M."/>
            <person name="D'Imperio S."/>
            <person name="Tale V.P."/>
            <person name="Lewis D."/>
            <person name="Nielsen P.H."/>
            <person name="Nielsen J.L."/>
        </authorList>
    </citation>
    <scope>NUCLEOTIDE SEQUENCE [LARGE SCALE GENOMIC DNA]</scope>
    <source>
        <strain evidence="2 3">SB3094</strain>
    </source>
</reference>
<accession>V9XK98</accession>
<dbReference type="Proteomes" id="UP000018781">
    <property type="component" value="Chromosome"/>
</dbReference>
<proteinExistence type="predicted"/>
<dbReference type="EMBL" id="CP006996">
    <property type="protein sequence ID" value="AHD23886.1"/>
    <property type="molecule type" value="Genomic_DNA"/>
</dbReference>
<evidence type="ECO:0000256" key="1">
    <source>
        <dbReference type="SAM" id="Phobius"/>
    </source>
</evidence>
<name>V9XK98_9NOCA</name>
<protein>
    <recommendedName>
        <fullName evidence="4">LPXTG cell wall anchor domain-containing protein</fullName>
    </recommendedName>
</protein>
<dbReference type="AlphaFoldDB" id="V9XK98"/>
<evidence type="ECO:0000313" key="2">
    <source>
        <dbReference type="EMBL" id="AHD23886.1"/>
    </source>
</evidence>
<keyword evidence="1" id="KW-1133">Transmembrane helix</keyword>
<keyword evidence="1" id="KW-0812">Transmembrane</keyword>
<dbReference type="PATRIC" id="fig|1435356.3.peg.3971"/>
<organism evidence="2 3">
    <name type="scientific">Rhodococcus pyridinivorans SB3094</name>
    <dbReference type="NCBI Taxonomy" id="1435356"/>
    <lineage>
        <taxon>Bacteria</taxon>
        <taxon>Bacillati</taxon>
        <taxon>Actinomycetota</taxon>
        <taxon>Actinomycetes</taxon>
        <taxon>Mycobacteriales</taxon>
        <taxon>Nocardiaceae</taxon>
        <taxon>Rhodococcus</taxon>
    </lineage>
</organism>
<evidence type="ECO:0008006" key="4">
    <source>
        <dbReference type="Google" id="ProtNLM"/>
    </source>
</evidence>